<gene>
    <name evidence="1" type="ORF">RI129_001224</name>
</gene>
<protein>
    <submittedName>
        <fullName evidence="1">Uncharacterized protein</fullName>
    </submittedName>
</protein>
<dbReference type="Proteomes" id="UP001329430">
    <property type="component" value="Chromosome 1"/>
</dbReference>
<name>A0AAN7ZJU2_9COLE</name>
<proteinExistence type="predicted"/>
<keyword evidence="2" id="KW-1185">Reference proteome</keyword>
<evidence type="ECO:0000313" key="1">
    <source>
        <dbReference type="EMBL" id="KAK5650195.1"/>
    </source>
</evidence>
<reference evidence="1 2" key="1">
    <citation type="journal article" date="2024" name="Insects">
        <title>An Improved Chromosome-Level Genome Assembly of the Firefly Pyrocoelia pectoralis.</title>
        <authorList>
            <person name="Fu X."/>
            <person name="Meyer-Rochow V.B."/>
            <person name="Ballantyne L."/>
            <person name="Zhu X."/>
        </authorList>
    </citation>
    <scope>NUCLEOTIDE SEQUENCE [LARGE SCALE GENOMIC DNA]</scope>
    <source>
        <strain evidence="1">XCY_ONT2</strain>
    </source>
</reference>
<evidence type="ECO:0000313" key="2">
    <source>
        <dbReference type="Proteomes" id="UP001329430"/>
    </source>
</evidence>
<organism evidence="1 2">
    <name type="scientific">Pyrocoelia pectoralis</name>
    <dbReference type="NCBI Taxonomy" id="417401"/>
    <lineage>
        <taxon>Eukaryota</taxon>
        <taxon>Metazoa</taxon>
        <taxon>Ecdysozoa</taxon>
        <taxon>Arthropoda</taxon>
        <taxon>Hexapoda</taxon>
        <taxon>Insecta</taxon>
        <taxon>Pterygota</taxon>
        <taxon>Neoptera</taxon>
        <taxon>Endopterygota</taxon>
        <taxon>Coleoptera</taxon>
        <taxon>Polyphaga</taxon>
        <taxon>Elateriformia</taxon>
        <taxon>Elateroidea</taxon>
        <taxon>Lampyridae</taxon>
        <taxon>Lampyrinae</taxon>
        <taxon>Pyrocoelia</taxon>
    </lineage>
</organism>
<dbReference type="EMBL" id="JAVRBK010000001">
    <property type="protein sequence ID" value="KAK5650195.1"/>
    <property type="molecule type" value="Genomic_DNA"/>
</dbReference>
<dbReference type="AlphaFoldDB" id="A0AAN7ZJU2"/>
<accession>A0AAN7ZJU2</accession>
<comment type="caution">
    <text evidence="1">The sequence shown here is derived from an EMBL/GenBank/DDBJ whole genome shotgun (WGS) entry which is preliminary data.</text>
</comment>
<sequence>MSNSNCYVSHDCAPLIVEDVYHPALHISLRLTDKCLPNFPKNQLNKRYNFRKADYLDLYNELQFVDWSFMFYEVIYSVIDAHVPQYFIKTSTYPKWFTTEIINNIKLKSKNFKKYP</sequence>